<dbReference type="Pfam" id="PF01420">
    <property type="entry name" value="Methylase_S"/>
    <property type="match status" value="1"/>
</dbReference>
<keyword evidence="5" id="KW-0540">Nuclease</keyword>
<dbReference type="GO" id="GO:0004519">
    <property type="term" value="F:endonuclease activity"/>
    <property type="evidence" value="ECO:0007669"/>
    <property type="project" value="UniProtKB-KW"/>
</dbReference>
<name>A0ABY8S2S9_9GAMM</name>
<proteinExistence type="inferred from homology"/>
<dbReference type="PANTHER" id="PTHR30408:SF13">
    <property type="entry name" value="TYPE I RESTRICTION ENZYME HINDI SPECIFICITY SUBUNIT"/>
    <property type="match status" value="1"/>
</dbReference>
<evidence type="ECO:0000259" key="4">
    <source>
        <dbReference type="Pfam" id="PF01420"/>
    </source>
</evidence>
<keyword evidence="2" id="KW-0680">Restriction system</keyword>
<evidence type="ECO:0000313" key="6">
    <source>
        <dbReference type="Proteomes" id="UP001229836"/>
    </source>
</evidence>
<keyword evidence="5" id="KW-0378">Hydrolase</keyword>
<gene>
    <name evidence="5" type="ORF">QLH32_13970</name>
</gene>
<dbReference type="InterPro" id="IPR052021">
    <property type="entry name" value="Type-I_RS_S_subunit"/>
</dbReference>
<comment type="similarity">
    <text evidence="1">Belongs to the type-I restriction system S methylase family.</text>
</comment>
<dbReference type="Gene3D" id="3.90.220.20">
    <property type="entry name" value="DNA methylase specificity domains"/>
    <property type="match status" value="2"/>
</dbReference>
<dbReference type="InterPro" id="IPR000055">
    <property type="entry name" value="Restrct_endonuc_typeI_TRD"/>
</dbReference>
<dbReference type="RefSeq" id="WP_283266681.1">
    <property type="nucleotide sequence ID" value="NZ_CP125669.1"/>
</dbReference>
<evidence type="ECO:0000256" key="1">
    <source>
        <dbReference type="ARBA" id="ARBA00010923"/>
    </source>
</evidence>
<evidence type="ECO:0000313" key="5">
    <source>
        <dbReference type="EMBL" id="WHP05127.1"/>
    </source>
</evidence>
<keyword evidence="3" id="KW-0238">DNA-binding</keyword>
<keyword evidence="5" id="KW-0255">Endonuclease</keyword>
<evidence type="ECO:0000256" key="2">
    <source>
        <dbReference type="ARBA" id="ARBA00022747"/>
    </source>
</evidence>
<dbReference type="PANTHER" id="PTHR30408">
    <property type="entry name" value="TYPE-1 RESTRICTION ENZYME ECOKI SPECIFICITY PROTEIN"/>
    <property type="match status" value="1"/>
</dbReference>
<dbReference type="SUPFAM" id="SSF116734">
    <property type="entry name" value="DNA methylase specificity domain"/>
    <property type="match status" value="2"/>
</dbReference>
<organism evidence="5 6">
    <name type="scientific">Acinetobacter corruptisaponis</name>
    <dbReference type="NCBI Taxonomy" id="3045147"/>
    <lineage>
        <taxon>Bacteria</taxon>
        <taxon>Pseudomonadati</taxon>
        <taxon>Pseudomonadota</taxon>
        <taxon>Gammaproteobacteria</taxon>
        <taxon>Moraxellales</taxon>
        <taxon>Moraxellaceae</taxon>
        <taxon>Acinetobacter</taxon>
    </lineage>
</organism>
<evidence type="ECO:0000256" key="3">
    <source>
        <dbReference type="ARBA" id="ARBA00023125"/>
    </source>
</evidence>
<protein>
    <submittedName>
        <fullName evidence="5">Restriction endonuclease subunit S</fullName>
    </submittedName>
</protein>
<sequence>MNFEKLQDIANVIDSLHKTPQYSETGYSMVRCTDVKYGFLNLQGTLKVSKDIFDEFSRRYTPSLNDIVITRVGTYGITALVQDVEFCLGQNTSVIIAKNINPKYLYVVLNSPILKYQIEASVVGSTQKTLSLKAINSLEIPRFSPKVEDRIAKIISELDDKLYLNNQINQTLESIAQAIFKSWFIDFEPVRAKIAAKQTGQDPERAAMCAISGKSEAELKQMSEDDFAELQATAALFPDELVESELGEVPRGWELQQIKDIAKYCTNKISLKDLTLENYISTENMLPEKKGIEKASSLPKANSVPAFRKGNILVSNIRPYFKKIWLSSFDGGHSNDVLNFEVIENGCEEYLYNFIYQDNFFEQMMASSKGSKMPRGDKKAIMDFQIVTSSVTLRKLYSEKVRKFYSKQNSIKIENQILINLRDALLPKLLSGEVGLMEIGF</sequence>
<dbReference type="Proteomes" id="UP001229836">
    <property type="component" value="Chromosome"/>
</dbReference>
<accession>A0ABY8S2S9</accession>
<dbReference type="EMBL" id="CP125669">
    <property type="protein sequence ID" value="WHP05127.1"/>
    <property type="molecule type" value="Genomic_DNA"/>
</dbReference>
<keyword evidence="6" id="KW-1185">Reference proteome</keyword>
<feature type="domain" description="Type I restriction modification DNA specificity" evidence="4">
    <location>
        <begin position="5"/>
        <end position="173"/>
    </location>
</feature>
<dbReference type="InterPro" id="IPR044946">
    <property type="entry name" value="Restrct_endonuc_typeI_TRD_sf"/>
</dbReference>
<reference evidence="5 6" key="1">
    <citation type="submission" date="2023-05" db="EMBL/GenBank/DDBJ databases">
        <title>The complete genome of Acinetobacter sp. nov KCTC 92772.</title>
        <authorList>
            <person name="Zhou G."/>
        </authorList>
    </citation>
    <scope>NUCLEOTIDE SEQUENCE [LARGE SCALE GENOMIC DNA]</scope>
    <source>
        <strain evidence="5 6">KCTC 92772</strain>
    </source>
</reference>